<dbReference type="Pfam" id="PF13439">
    <property type="entry name" value="Glyco_transf_4"/>
    <property type="match status" value="1"/>
</dbReference>
<protein>
    <submittedName>
        <fullName evidence="1">Glycosyltransferase</fullName>
    </submittedName>
</protein>
<dbReference type="Proteomes" id="UP000502179">
    <property type="component" value="Chromosome"/>
</dbReference>
<dbReference type="PANTHER" id="PTHR12526">
    <property type="entry name" value="GLYCOSYLTRANSFERASE"/>
    <property type="match status" value="1"/>
</dbReference>
<dbReference type="EMBL" id="CP048877">
    <property type="protein sequence ID" value="QIJ71001.1"/>
    <property type="molecule type" value="Genomic_DNA"/>
</dbReference>
<dbReference type="KEGG" id="tav:G4V39_01360"/>
<evidence type="ECO:0000313" key="1">
    <source>
        <dbReference type="EMBL" id="QIJ71001.1"/>
    </source>
</evidence>
<dbReference type="InterPro" id="IPR001296">
    <property type="entry name" value="Glyco_trans_1"/>
</dbReference>
<accession>A0A6G7PU02</accession>
<keyword evidence="1" id="KW-0808">Transferase</keyword>
<gene>
    <name evidence="1" type="ORF">G4V39_01360</name>
</gene>
<reference evidence="1 2" key="1">
    <citation type="submission" date="2020-02" db="EMBL/GenBank/DDBJ databases">
        <title>Genome analysis of Thermosulfuriphilus ammonigenes ST65T, an anaerobic thermophilic chemolithoautotrophic bacterium isolated from a deep-sea hydrothermal vent.</title>
        <authorList>
            <person name="Slobodkina G."/>
            <person name="Allioux M."/>
            <person name="Merkel A."/>
            <person name="Alain K."/>
            <person name="Jebbar M."/>
            <person name="Slobodkin A."/>
        </authorList>
    </citation>
    <scope>NUCLEOTIDE SEQUENCE [LARGE SCALE GENOMIC DNA]</scope>
    <source>
        <strain evidence="1 2">ST65</strain>
    </source>
</reference>
<dbReference type="PANTHER" id="PTHR12526:SF635">
    <property type="entry name" value="GLYCOSYL TRANSFERASE GROUP 1"/>
    <property type="match status" value="1"/>
</dbReference>
<dbReference type="GO" id="GO:0016757">
    <property type="term" value="F:glycosyltransferase activity"/>
    <property type="evidence" value="ECO:0007669"/>
    <property type="project" value="InterPro"/>
</dbReference>
<dbReference type="AlphaFoldDB" id="A0A6G7PU02"/>
<dbReference type="CDD" id="cd03811">
    <property type="entry name" value="GT4_GT28_WabH-like"/>
    <property type="match status" value="1"/>
</dbReference>
<sequence>MKERLGILITDFDTGGVERVLCNLARGLHKTGWQVDFLIRKGGPFLEAVREKVGLITLKEDPLAALVAYLKKARPQILLTAKLKDDRLAILAKGQVPEAQVAILVGTVLSQRLREGGGLRRFTWRFKAWKIARLYRQADVVMGVSKGVLEDLAQNFALDKKRLKLVRNPVIVPELEALAREDPGHPWLREKGVPVILSVGRLSAVKDIPTLIRAFSLLRRRLKAHLIILGQGRQYPRVKALVEELGLGQDVSLVGFRANPYPFIARADLVALSSIREGLPTVLIEALALGTPVVSTDCPHGPREILAEGRYGPLVPVGDATSLAQAMYQTLSSPPQPEFLKEAARPYTLLEATRSYLDALF</sequence>
<dbReference type="SUPFAM" id="SSF53756">
    <property type="entry name" value="UDP-Glycosyltransferase/glycogen phosphorylase"/>
    <property type="match status" value="1"/>
</dbReference>
<name>A0A6G7PU02_9BACT</name>
<dbReference type="Gene3D" id="3.40.50.2000">
    <property type="entry name" value="Glycogen Phosphorylase B"/>
    <property type="match status" value="2"/>
</dbReference>
<dbReference type="Pfam" id="PF00534">
    <property type="entry name" value="Glycos_transf_1"/>
    <property type="match status" value="1"/>
</dbReference>
<evidence type="ECO:0000313" key="2">
    <source>
        <dbReference type="Proteomes" id="UP000502179"/>
    </source>
</evidence>
<dbReference type="InterPro" id="IPR028098">
    <property type="entry name" value="Glyco_trans_4-like_N"/>
</dbReference>
<dbReference type="RefSeq" id="WP_166031223.1">
    <property type="nucleotide sequence ID" value="NZ_CP048877.1"/>
</dbReference>
<proteinExistence type="predicted"/>
<organism evidence="1 2">
    <name type="scientific">Thermosulfuriphilus ammonigenes</name>
    <dbReference type="NCBI Taxonomy" id="1936021"/>
    <lineage>
        <taxon>Bacteria</taxon>
        <taxon>Pseudomonadati</taxon>
        <taxon>Thermodesulfobacteriota</taxon>
        <taxon>Thermodesulfobacteria</taxon>
        <taxon>Thermodesulfobacteriales</taxon>
        <taxon>Thermodesulfobacteriaceae</taxon>
        <taxon>Thermosulfuriphilus</taxon>
    </lineage>
</organism>
<keyword evidence="2" id="KW-1185">Reference proteome</keyword>